<dbReference type="InterPro" id="IPR011990">
    <property type="entry name" value="TPR-like_helical_dom_sf"/>
</dbReference>
<evidence type="ECO:0000313" key="5">
    <source>
        <dbReference type="Proteomes" id="UP001501725"/>
    </source>
</evidence>
<comment type="caution">
    <text evidence="4">The sequence shown here is derived from an EMBL/GenBank/DDBJ whole genome shotgun (WGS) entry which is preliminary data.</text>
</comment>
<proteinExistence type="predicted"/>
<name>A0ABP8GK22_9BACT</name>
<dbReference type="Gene3D" id="1.25.40.10">
    <property type="entry name" value="Tetratricopeptide repeat domain"/>
    <property type="match status" value="1"/>
</dbReference>
<evidence type="ECO:0000256" key="1">
    <source>
        <dbReference type="PROSITE-ProRule" id="PRU00339"/>
    </source>
</evidence>
<evidence type="ECO:0000259" key="3">
    <source>
        <dbReference type="Pfam" id="PF00144"/>
    </source>
</evidence>
<dbReference type="InterPro" id="IPR019734">
    <property type="entry name" value="TPR_rpt"/>
</dbReference>
<gene>
    <name evidence="4" type="ORF">GCM10023184_13940</name>
</gene>
<protein>
    <recommendedName>
        <fullName evidence="3">Beta-lactamase-related domain-containing protein</fullName>
    </recommendedName>
</protein>
<keyword evidence="2" id="KW-0732">Signal</keyword>
<dbReference type="PANTHER" id="PTHR46825:SF12">
    <property type="entry name" value="PENICILLIN-BINDING PROTEIN 4"/>
    <property type="match status" value="1"/>
</dbReference>
<evidence type="ECO:0000256" key="2">
    <source>
        <dbReference type="SAM" id="SignalP"/>
    </source>
</evidence>
<feature type="signal peptide" evidence="2">
    <location>
        <begin position="1"/>
        <end position="19"/>
    </location>
</feature>
<dbReference type="PROSITE" id="PS50005">
    <property type="entry name" value="TPR"/>
    <property type="match status" value="1"/>
</dbReference>
<dbReference type="InterPro" id="IPR012338">
    <property type="entry name" value="Beta-lactam/transpept-like"/>
</dbReference>
<dbReference type="InterPro" id="IPR050491">
    <property type="entry name" value="AmpC-like"/>
</dbReference>
<dbReference type="InterPro" id="IPR001466">
    <property type="entry name" value="Beta-lactam-related"/>
</dbReference>
<dbReference type="Proteomes" id="UP001501725">
    <property type="component" value="Unassembled WGS sequence"/>
</dbReference>
<accession>A0ABP8GK22</accession>
<feature type="chain" id="PRO_5047240993" description="Beta-lactamase-related domain-containing protein" evidence="2">
    <location>
        <begin position="20"/>
        <end position="599"/>
    </location>
</feature>
<evidence type="ECO:0000313" key="4">
    <source>
        <dbReference type="EMBL" id="GAA4325756.1"/>
    </source>
</evidence>
<dbReference type="Pfam" id="PF00144">
    <property type="entry name" value="Beta-lactamase"/>
    <property type="match status" value="1"/>
</dbReference>
<organism evidence="4 5">
    <name type="scientific">Flaviaesturariibacter amylovorans</name>
    <dbReference type="NCBI Taxonomy" id="1084520"/>
    <lineage>
        <taxon>Bacteria</taxon>
        <taxon>Pseudomonadati</taxon>
        <taxon>Bacteroidota</taxon>
        <taxon>Chitinophagia</taxon>
        <taxon>Chitinophagales</taxon>
        <taxon>Chitinophagaceae</taxon>
        <taxon>Flaviaestuariibacter</taxon>
    </lineage>
</organism>
<keyword evidence="1" id="KW-0802">TPR repeat</keyword>
<feature type="domain" description="Beta-lactamase-related" evidence="3">
    <location>
        <begin position="51"/>
        <end position="374"/>
    </location>
</feature>
<dbReference type="RefSeq" id="WP_345254578.1">
    <property type="nucleotide sequence ID" value="NZ_BAABGY010000006.1"/>
</dbReference>
<feature type="repeat" description="TPR" evidence="1">
    <location>
        <begin position="557"/>
        <end position="590"/>
    </location>
</feature>
<reference evidence="5" key="1">
    <citation type="journal article" date="2019" name="Int. J. Syst. Evol. Microbiol.">
        <title>The Global Catalogue of Microorganisms (GCM) 10K type strain sequencing project: providing services to taxonomists for standard genome sequencing and annotation.</title>
        <authorList>
            <consortium name="The Broad Institute Genomics Platform"/>
            <consortium name="The Broad Institute Genome Sequencing Center for Infectious Disease"/>
            <person name="Wu L."/>
            <person name="Ma J."/>
        </authorList>
    </citation>
    <scope>NUCLEOTIDE SEQUENCE [LARGE SCALE GENOMIC DNA]</scope>
    <source>
        <strain evidence="5">JCM 17919</strain>
    </source>
</reference>
<dbReference type="SUPFAM" id="SSF56601">
    <property type="entry name" value="beta-lactamase/transpeptidase-like"/>
    <property type="match status" value="1"/>
</dbReference>
<dbReference type="PANTHER" id="PTHR46825">
    <property type="entry name" value="D-ALANYL-D-ALANINE-CARBOXYPEPTIDASE/ENDOPEPTIDASE AMPH"/>
    <property type="match status" value="1"/>
</dbReference>
<keyword evidence="5" id="KW-1185">Reference proteome</keyword>
<dbReference type="SUPFAM" id="SSF48452">
    <property type="entry name" value="TPR-like"/>
    <property type="match status" value="1"/>
</dbReference>
<dbReference type="Gene3D" id="3.40.710.10">
    <property type="entry name" value="DD-peptidase/beta-lactamase superfamily"/>
    <property type="match status" value="1"/>
</dbReference>
<sequence length="599" mass="65509">MLRILTSLLLLLLVSGANAQGGTPASRKKAVENGLMPFTPVRGFPGWNLPARMAEYKVPGLSIAVIDNYNIDWTASYGLADTVRRVPVGRETMFSAGSISKLVAAVLVHRQVERGRMHPDTPVNHYLRSWKLPPNQWNKEVTVRMLLSHTGGASQSAYWGYLPDKSPLPTVVQILSGAPGTDCNPVIVNSEPGAGFRYSGGGMMVLQLALTDLLGKDFERIAQEELFRPLGMRHSTFAQPLPASFQKKASGAYSAAPWFKGVPYVYPQGAAAGLYTTATDLALLLIELQRCAAGKGRLLKRETVQAMVSPAAPISEGAYRESMGLGAFLLERTDNKSPDGKYFEHQGVNAGFTAFAIGSVTGGKGVVILMNTGDDFNGLGTELRRSVARAYGWTNFLPDEVLPVTLPGALLDSYCGRYRKGTDEVVAFTREGDYLVERINGGRPIYSFPTGRDTLLLTDFGVPGYFLRDSSGAVRAFRTAFQTGAQAMPRMASGERTPSELLAEGRYAEAKVVFAALNENEYAQTYRIWERLNRRDVDTGAAEALLEVALAQHPRSAVVWLRQGDLRWLQGRREDARAAWRTALDIDPKQQEALEKLGR</sequence>
<dbReference type="EMBL" id="BAABGY010000006">
    <property type="protein sequence ID" value="GAA4325756.1"/>
    <property type="molecule type" value="Genomic_DNA"/>
</dbReference>